<dbReference type="AlphaFoldDB" id="A0AAV3ZBC0"/>
<sequence>MALEEKDRRTVGKGGGRRRRRGRKIMRRRRRWRGRYEYGEEEEEVEEEEKLERVKGAAAMIFAPENHLKIIKGDSHC</sequence>
<name>A0AAV3ZBC0_9GAST</name>
<dbReference type="EMBL" id="BLXT01002163">
    <property type="protein sequence ID" value="GFN91717.1"/>
    <property type="molecule type" value="Genomic_DNA"/>
</dbReference>
<feature type="region of interest" description="Disordered" evidence="1">
    <location>
        <begin position="1"/>
        <end position="23"/>
    </location>
</feature>
<comment type="caution">
    <text evidence="2">The sequence shown here is derived from an EMBL/GenBank/DDBJ whole genome shotgun (WGS) entry which is preliminary data.</text>
</comment>
<protein>
    <submittedName>
        <fullName evidence="2">Uncharacterized protein</fullName>
    </submittedName>
</protein>
<evidence type="ECO:0000313" key="3">
    <source>
        <dbReference type="Proteomes" id="UP000735302"/>
    </source>
</evidence>
<feature type="compositionally biased region" description="Basic and acidic residues" evidence="1">
    <location>
        <begin position="1"/>
        <end position="10"/>
    </location>
</feature>
<proteinExistence type="predicted"/>
<evidence type="ECO:0000313" key="2">
    <source>
        <dbReference type="EMBL" id="GFN91717.1"/>
    </source>
</evidence>
<keyword evidence="3" id="KW-1185">Reference proteome</keyword>
<evidence type="ECO:0000256" key="1">
    <source>
        <dbReference type="SAM" id="MobiDB-lite"/>
    </source>
</evidence>
<dbReference type="Proteomes" id="UP000735302">
    <property type="component" value="Unassembled WGS sequence"/>
</dbReference>
<gene>
    <name evidence="2" type="ORF">PoB_001822300</name>
</gene>
<organism evidence="2 3">
    <name type="scientific">Plakobranchus ocellatus</name>
    <dbReference type="NCBI Taxonomy" id="259542"/>
    <lineage>
        <taxon>Eukaryota</taxon>
        <taxon>Metazoa</taxon>
        <taxon>Spiralia</taxon>
        <taxon>Lophotrochozoa</taxon>
        <taxon>Mollusca</taxon>
        <taxon>Gastropoda</taxon>
        <taxon>Heterobranchia</taxon>
        <taxon>Euthyneura</taxon>
        <taxon>Panpulmonata</taxon>
        <taxon>Sacoglossa</taxon>
        <taxon>Placobranchoidea</taxon>
        <taxon>Plakobranchidae</taxon>
        <taxon>Plakobranchus</taxon>
    </lineage>
</organism>
<reference evidence="2 3" key="1">
    <citation type="journal article" date="2021" name="Elife">
        <title>Chloroplast acquisition without the gene transfer in kleptoplastic sea slugs, Plakobranchus ocellatus.</title>
        <authorList>
            <person name="Maeda T."/>
            <person name="Takahashi S."/>
            <person name="Yoshida T."/>
            <person name="Shimamura S."/>
            <person name="Takaki Y."/>
            <person name="Nagai Y."/>
            <person name="Toyoda A."/>
            <person name="Suzuki Y."/>
            <person name="Arimoto A."/>
            <person name="Ishii H."/>
            <person name="Satoh N."/>
            <person name="Nishiyama T."/>
            <person name="Hasebe M."/>
            <person name="Maruyama T."/>
            <person name="Minagawa J."/>
            <person name="Obokata J."/>
            <person name="Shigenobu S."/>
        </authorList>
    </citation>
    <scope>NUCLEOTIDE SEQUENCE [LARGE SCALE GENOMIC DNA]</scope>
</reference>
<accession>A0AAV3ZBC0</accession>